<dbReference type="Proteomes" id="UP000008838">
    <property type="component" value="Chromosome"/>
</dbReference>
<dbReference type="GO" id="GO:0008519">
    <property type="term" value="F:ammonium channel activity"/>
    <property type="evidence" value="ECO:0007669"/>
    <property type="project" value="InterPro"/>
</dbReference>
<feature type="domain" description="Ammonium transporter AmtB-like" evidence="10">
    <location>
        <begin position="19"/>
        <end position="414"/>
    </location>
</feature>
<evidence type="ECO:0000313" key="12">
    <source>
        <dbReference type="Proteomes" id="UP000008838"/>
    </source>
</evidence>
<keyword evidence="7 9" id="KW-0924">Ammonia transport</keyword>
<organism evidence="11 12">
    <name type="scientific">Kocuria rhizophila (strain ATCC 9341 / DSM 348 / NBRC 103217 / DC2201)</name>
    <dbReference type="NCBI Taxonomy" id="378753"/>
    <lineage>
        <taxon>Bacteria</taxon>
        <taxon>Bacillati</taxon>
        <taxon>Actinomycetota</taxon>
        <taxon>Actinomycetes</taxon>
        <taxon>Micrococcales</taxon>
        <taxon>Micrococcaceae</taxon>
        <taxon>Kocuria</taxon>
    </lineage>
</organism>
<dbReference type="STRING" id="378753.KRH_10570"/>
<evidence type="ECO:0000313" key="11">
    <source>
        <dbReference type="EMBL" id="BAG29404.1"/>
    </source>
</evidence>
<keyword evidence="4 9" id="KW-0812">Transmembrane</keyword>
<keyword evidence="5 9" id="KW-1133">Transmembrane helix</keyword>
<evidence type="ECO:0000256" key="9">
    <source>
        <dbReference type="RuleBase" id="RU362002"/>
    </source>
</evidence>
<evidence type="ECO:0000256" key="2">
    <source>
        <dbReference type="ARBA" id="ARBA00005887"/>
    </source>
</evidence>
<protein>
    <recommendedName>
        <fullName evidence="8 9">Ammonium transporter</fullName>
    </recommendedName>
</protein>
<dbReference type="SUPFAM" id="SSF111352">
    <property type="entry name" value="Ammonium transporter"/>
    <property type="match status" value="1"/>
</dbReference>
<evidence type="ECO:0000256" key="4">
    <source>
        <dbReference type="ARBA" id="ARBA00022692"/>
    </source>
</evidence>
<feature type="transmembrane region" description="Helical" evidence="9">
    <location>
        <begin position="20"/>
        <end position="39"/>
    </location>
</feature>
<evidence type="ECO:0000256" key="3">
    <source>
        <dbReference type="ARBA" id="ARBA00022448"/>
    </source>
</evidence>
<name>B2GFN1_KOCRD</name>
<keyword evidence="3 9" id="KW-0813">Transport</keyword>
<gene>
    <name evidence="11" type="primary">amtB</name>
    <name evidence="11" type="ordered locus">KRH_10570</name>
</gene>
<dbReference type="Pfam" id="PF00909">
    <property type="entry name" value="Ammonium_transp"/>
    <property type="match status" value="1"/>
</dbReference>
<evidence type="ECO:0000259" key="10">
    <source>
        <dbReference type="Pfam" id="PF00909"/>
    </source>
</evidence>
<dbReference type="EMBL" id="AP009152">
    <property type="protein sequence ID" value="BAG29404.1"/>
    <property type="molecule type" value="Genomic_DNA"/>
</dbReference>
<dbReference type="HOGENOM" id="CLU_000445_33_0_11"/>
<dbReference type="InterPro" id="IPR029020">
    <property type="entry name" value="Ammonium/urea_transptr"/>
</dbReference>
<feature type="transmembrane region" description="Helical" evidence="9">
    <location>
        <begin position="51"/>
        <end position="69"/>
    </location>
</feature>
<proteinExistence type="inferred from homology"/>
<dbReference type="AlphaFoldDB" id="B2GFN1"/>
<feature type="transmembrane region" description="Helical" evidence="9">
    <location>
        <begin position="271"/>
        <end position="289"/>
    </location>
</feature>
<keyword evidence="12" id="KW-1185">Reference proteome</keyword>
<dbReference type="NCBIfam" id="TIGR00836">
    <property type="entry name" value="amt"/>
    <property type="match status" value="1"/>
</dbReference>
<evidence type="ECO:0000256" key="1">
    <source>
        <dbReference type="ARBA" id="ARBA00004141"/>
    </source>
</evidence>
<sequence length="449" mass="46489">MPARDRDEVIRMELTAGHVWMVVAAGLVFFMTPGLALFYGGMTRAKGVLNMMMMSFAALGVVSIVWVLWGASMLSGDPVLGGLTANPFTHAGLAGLIGSEDLLGSNFSVTFAIITVALISGAIADRTRFGTWVVFTLVWVTLVYFPLAYMVWGDGLFSETGALGRIFGEPIDFAGGLAVHINAGVAALVLILLIGARRGFGRDSGQRPHNLPLVMLGSAILWFGWFGFNAGAATTAEQAALIWANTLVAPAAAMLAWLLTERIRDGHATSLGAASGVVAGLVAITPACANVTPLGAIALSAVAGVCSALAVGLKYRIGLDDSLDVCGVHLVSGIVGTVALGFLAIPSEGRPGLFYGGGWGLMGTQLAATAFVALYTGLLTLVIALALKATMGLRITRRDEVIGVDLTQHAESAYSLKDEATGYFAGQAPHRALPGTAEAPVPTTKGSNQ</sequence>
<dbReference type="PANTHER" id="PTHR43029">
    <property type="entry name" value="AMMONIUM TRANSPORTER MEP2"/>
    <property type="match status" value="1"/>
</dbReference>
<feature type="transmembrane region" description="Helical" evidence="9">
    <location>
        <begin position="295"/>
        <end position="313"/>
    </location>
</feature>
<dbReference type="PROSITE" id="PS01219">
    <property type="entry name" value="AMMONIUM_TRANSP"/>
    <property type="match status" value="1"/>
</dbReference>
<feature type="transmembrane region" description="Helical" evidence="9">
    <location>
        <begin position="103"/>
        <end position="124"/>
    </location>
</feature>
<dbReference type="KEGG" id="krh:KRH_10570"/>
<feature type="transmembrane region" description="Helical" evidence="9">
    <location>
        <begin position="365"/>
        <end position="387"/>
    </location>
</feature>
<dbReference type="InterPro" id="IPR001905">
    <property type="entry name" value="Ammonium_transpt"/>
</dbReference>
<keyword evidence="6 9" id="KW-0472">Membrane</keyword>
<accession>B2GFN1</accession>
<feature type="transmembrane region" description="Helical" evidence="9">
    <location>
        <begin position="325"/>
        <end position="345"/>
    </location>
</feature>
<comment type="subcellular location">
    <subcellularLocation>
        <location evidence="9">Cell membrane</location>
        <topology evidence="9">Multi-pass membrane protein</topology>
    </subcellularLocation>
    <subcellularLocation>
        <location evidence="1">Membrane</location>
        <topology evidence="1">Multi-pass membrane protein</topology>
    </subcellularLocation>
</comment>
<dbReference type="PANTHER" id="PTHR43029:SF10">
    <property type="entry name" value="AMMONIUM TRANSPORTER MEP2"/>
    <property type="match status" value="1"/>
</dbReference>
<evidence type="ECO:0000256" key="5">
    <source>
        <dbReference type="ARBA" id="ARBA00022989"/>
    </source>
</evidence>
<evidence type="ECO:0000256" key="7">
    <source>
        <dbReference type="ARBA" id="ARBA00023177"/>
    </source>
</evidence>
<evidence type="ECO:0000256" key="6">
    <source>
        <dbReference type="ARBA" id="ARBA00023136"/>
    </source>
</evidence>
<dbReference type="GO" id="GO:0005886">
    <property type="term" value="C:plasma membrane"/>
    <property type="evidence" value="ECO:0007669"/>
    <property type="project" value="UniProtKB-SubCell"/>
</dbReference>
<reference evidence="11 12" key="1">
    <citation type="journal article" date="2008" name="J. Bacteriol.">
        <title>Complete genome sequence of the soil actinomycete Kocuria rhizophila.</title>
        <authorList>
            <person name="Takarada H."/>
            <person name="Sekine M."/>
            <person name="Kosugi H."/>
            <person name="Matsuo Y."/>
            <person name="Fujisawa T."/>
            <person name="Omata S."/>
            <person name="Kishi E."/>
            <person name="Shimizu A."/>
            <person name="Tsukatani N."/>
            <person name="Tanikawa S."/>
            <person name="Fujita N."/>
            <person name="Harayama S."/>
        </authorList>
    </citation>
    <scope>NUCLEOTIDE SEQUENCE [LARGE SCALE GENOMIC DNA]</scope>
    <source>
        <strain evidence="12">ATCC 9341 / DSM 348 / NBRC 103217 / DC2201</strain>
    </source>
</reference>
<dbReference type="InterPro" id="IPR024041">
    <property type="entry name" value="NH4_transpt_AmtB-like_dom"/>
</dbReference>
<comment type="similarity">
    <text evidence="2 9">Belongs to the ammonia transporter channel (TC 1.A.11.2) family.</text>
</comment>
<feature type="transmembrane region" description="Helical" evidence="9">
    <location>
        <begin position="131"/>
        <end position="153"/>
    </location>
</feature>
<dbReference type="Gene3D" id="1.10.3430.10">
    <property type="entry name" value="Ammonium transporter AmtB like domains"/>
    <property type="match status" value="1"/>
</dbReference>
<feature type="transmembrane region" description="Helical" evidence="9">
    <location>
        <begin position="240"/>
        <end position="259"/>
    </location>
</feature>
<dbReference type="eggNOG" id="COG0004">
    <property type="taxonomic scope" value="Bacteria"/>
</dbReference>
<dbReference type="InterPro" id="IPR018047">
    <property type="entry name" value="Ammonium_transpt_CS"/>
</dbReference>
<dbReference type="OrthoDB" id="9814202at2"/>
<feature type="transmembrane region" description="Helical" evidence="9">
    <location>
        <begin position="173"/>
        <end position="196"/>
    </location>
</feature>
<feature type="transmembrane region" description="Helical" evidence="9">
    <location>
        <begin position="208"/>
        <end position="228"/>
    </location>
</feature>
<evidence type="ECO:0000256" key="8">
    <source>
        <dbReference type="ARBA" id="ARBA00050025"/>
    </source>
</evidence>